<proteinExistence type="predicted"/>
<reference evidence="1" key="1">
    <citation type="journal article" date="2023" name="Genome Biol. Evol.">
        <title>Long-read-based Genome Assembly of Drosophila gunungcola Reveals Fewer Chemosensory Genes in Flower-breeding Species.</title>
        <authorList>
            <person name="Negi A."/>
            <person name="Liao B.Y."/>
            <person name="Yeh S.D."/>
        </authorList>
    </citation>
    <scope>NUCLEOTIDE SEQUENCE</scope>
    <source>
        <strain evidence="1">Sukarami</strain>
    </source>
</reference>
<comment type="caution">
    <text evidence="1">The sequence shown here is derived from an EMBL/GenBank/DDBJ whole genome shotgun (WGS) entry which is preliminary data.</text>
</comment>
<dbReference type="Proteomes" id="UP001059596">
    <property type="component" value="Unassembled WGS sequence"/>
</dbReference>
<keyword evidence="2" id="KW-1185">Reference proteome</keyword>
<dbReference type="EMBL" id="JAMKOV010000007">
    <property type="protein sequence ID" value="KAI8038598.1"/>
    <property type="molecule type" value="Genomic_DNA"/>
</dbReference>
<sequence length="63" mass="7180">MITLRSAPNDIRIKVNAEICGLPQEKEWEELHDMLNRMTNAVVEEFLNPEENGLTDSSAIQQP</sequence>
<protein>
    <submittedName>
        <fullName evidence="1">Uncharacterized protein</fullName>
    </submittedName>
</protein>
<accession>A0A9P9YKE3</accession>
<organism evidence="1 2">
    <name type="scientific">Drosophila gunungcola</name>
    <name type="common">fruit fly</name>
    <dbReference type="NCBI Taxonomy" id="103775"/>
    <lineage>
        <taxon>Eukaryota</taxon>
        <taxon>Metazoa</taxon>
        <taxon>Ecdysozoa</taxon>
        <taxon>Arthropoda</taxon>
        <taxon>Hexapoda</taxon>
        <taxon>Insecta</taxon>
        <taxon>Pterygota</taxon>
        <taxon>Neoptera</taxon>
        <taxon>Endopterygota</taxon>
        <taxon>Diptera</taxon>
        <taxon>Brachycera</taxon>
        <taxon>Muscomorpha</taxon>
        <taxon>Ephydroidea</taxon>
        <taxon>Drosophilidae</taxon>
        <taxon>Drosophila</taxon>
        <taxon>Sophophora</taxon>
    </lineage>
</organism>
<gene>
    <name evidence="1" type="ORF">M5D96_008506</name>
</gene>
<dbReference type="AlphaFoldDB" id="A0A9P9YKE3"/>
<name>A0A9P9YKE3_9MUSC</name>
<evidence type="ECO:0000313" key="1">
    <source>
        <dbReference type="EMBL" id="KAI8038598.1"/>
    </source>
</evidence>
<evidence type="ECO:0000313" key="2">
    <source>
        <dbReference type="Proteomes" id="UP001059596"/>
    </source>
</evidence>